<accession>A0ABX2ZPE0</accession>
<dbReference type="EMBL" id="MDKC01000017">
    <property type="protein sequence ID" value="ODG91611.1"/>
    <property type="molecule type" value="Genomic_DNA"/>
</dbReference>
<dbReference type="PROSITE" id="PS00697">
    <property type="entry name" value="DNA_LIGASE_A1"/>
    <property type="match status" value="1"/>
</dbReference>
<dbReference type="InterPro" id="IPR016059">
    <property type="entry name" value="DNA_ligase_ATP-dep_CS"/>
</dbReference>
<dbReference type="SUPFAM" id="SSF56091">
    <property type="entry name" value="DNA ligase/mRNA capping enzyme, catalytic domain"/>
    <property type="match status" value="1"/>
</dbReference>
<proteinExistence type="inferred from homology"/>
<evidence type="ECO:0000256" key="2">
    <source>
        <dbReference type="ARBA" id="ARBA00022598"/>
    </source>
</evidence>
<dbReference type="Gene3D" id="3.30.470.30">
    <property type="entry name" value="DNA ligase/mRNA capping enzyme"/>
    <property type="match status" value="1"/>
</dbReference>
<gene>
    <name evidence="4" type="ORF">BED47_22580</name>
</gene>
<dbReference type="InterPro" id="IPR050191">
    <property type="entry name" value="ATP-dep_DNA_ligase"/>
</dbReference>
<evidence type="ECO:0000313" key="5">
    <source>
        <dbReference type="Proteomes" id="UP000094580"/>
    </source>
</evidence>
<evidence type="ECO:0000259" key="3">
    <source>
        <dbReference type="PROSITE" id="PS50160"/>
    </source>
</evidence>
<organism evidence="4 5">
    <name type="scientific">Gottfriedia luciferensis</name>
    <dbReference type="NCBI Taxonomy" id="178774"/>
    <lineage>
        <taxon>Bacteria</taxon>
        <taxon>Bacillati</taxon>
        <taxon>Bacillota</taxon>
        <taxon>Bacilli</taxon>
        <taxon>Bacillales</taxon>
        <taxon>Bacillaceae</taxon>
        <taxon>Gottfriedia</taxon>
    </lineage>
</organism>
<protein>
    <recommendedName>
        <fullName evidence="3">ATP-dependent DNA ligase family profile domain-containing protein</fullName>
    </recommendedName>
</protein>
<dbReference type="PANTHER" id="PTHR45674:SF4">
    <property type="entry name" value="DNA LIGASE 1"/>
    <property type="match status" value="1"/>
</dbReference>
<evidence type="ECO:0000313" key="4">
    <source>
        <dbReference type="EMBL" id="ODG91611.1"/>
    </source>
</evidence>
<dbReference type="PANTHER" id="PTHR45674">
    <property type="entry name" value="DNA LIGASE 1/3 FAMILY MEMBER"/>
    <property type="match status" value="1"/>
</dbReference>
<keyword evidence="5" id="KW-1185">Reference proteome</keyword>
<dbReference type="RefSeq" id="WP_069033992.1">
    <property type="nucleotide sequence ID" value="NZ_MDKC01000017.1"/>
</dbReference>
<name>A0ABX2ZPE0_9BACI</name>
<sequence length="283" mass="32988">MFIEPMLLQNADKPFDSDQHYFELKSNGVRMMLERQNGKNKLFNRNGTEITERIPELENIELDDCYLDGVLVCYNDGREDFEAATNRVSFIQEYKIIQGSKQFPLTYIVFDILRLKNKNLMKEPLSYRKKILSETIVDQESIKKSFYIESEGEMFFEQIKTLGLEGIVAKSKDSTYIPAHRSLNWLKIINWRYSNYYITGYKKQGMGLLISELKNGEYVNVGIVEFGMNIGQKTAFFSLTKHIKTGEDKNYIYVEPLVRCVIKSRGQLNSGELIEPIFHDFIV</sequence>
<dbReference type="Gene3D" id="3.30.1490.70">
    <property type="match status" value="1"/>
</dbReference>
<evidence type="ECO:0000256" key="1">
    <source>
        <dbReference type="ARBA" id="ARBA00007572"/>
    </source>
</evidence>
<dbReference type="InterPro" id="IPR012310">
    <property type="entry name" value="DNA_ligase_ATP-dep_cent"/>
</dbReference>
<dbReference type="Proteomes" id="UP000094580">
    <property type="component" value="Unassembled WGS sequence"/>
</dbReference>
<dbReference type="Pfam" id="PF01068">
    <property type="entry name" value="DNA_ligase_A_M"/>
    <property type="match status" value="1"/>
</dbReference>
<keyword evidence="2" id="KW-0436">Ligase</keyword>
<comment type="similarity">
    <text evidence="1">Belongs to the ATP-dependent DNA ligase family.</text>
</comment>
<reference evidence="4 5" key="1">
    <citation type="submission" date="2016-07" db="EMBL/GenBank/DDBJ databases">
        <authorList>
            <person name="Townsley L."/>
            <person name="Shank E.A."/>
        </authorList>
    </citation>
    <scope>NUCLEOTIDE SEQUENCE [LARGE SCALE GENOMIC DNA]</scope>
    <source>
        <strain evidence="4 5">CH01</strain>
    </source>
</reference>
<dbReference type="PROSITE" id="PS50160">
    <property type="entry name" value="DNA_LIGASE_A3"/>
    <property type="match status" value="1"/>
</dbReference>
<feature type="domain" description="ATP-dependent DNA ligase family profile" evidence="3">
    <location>
        <begin position="98"/>
        <end position="188"/>
    </location>
</feature>
<comment type="caution">
    <text evidence="4">The sequence shown here is derived from an EMBL/GenBank/DDBJ whole genome shotgun (WGS) entry which is preliminary data.</text>
</comment>